<keyword evidence="5 8" id="KW-0812">Transmembrane</keyword>
<feature type="transmembrane region" description="Helical" evidence="8">
    <location>
        <begin position="142"/>
        <end position="161"/>
    </location>
</feature>
<feature type="transmembrane region" description="Helical" evidence="8">
    <location>
        <begin position="313"/>
        <end position="332"/>
    </location>
</feature>
<evidence type="ECO:0000256" key="4">
    <source>
        <dbReference type="ARBA" id="ARBA00022679"/>
    </source>
</evidence>
<evidence type="ECO:0000256" key="5">
    <source>
        <dbReference type="ARBA" id="ARBA00022692"/>
    </source>
</evidence>
<accession>A0A6B1DQV6</accession>
<dbReference type="Pfam" id="PF13231">
    <property type="entry name" value="PMT_2"/>
    <property type="match status" value="1"/>
</dbReference>
<dbReference type="GO" id="GO:0005886">
    <property type="term" value="C:plasma membrane"/>
    <property type="evidence" value="ECO:0007669"/>
    <property type="project" value="UniProtKB-SubCell"/>
</dbReference>
<protein>
    <recommendedName>
        <fullName evidence="9">Glycosyltransferase RgtA/B/C/D-like domain-containing protein</fullName>
    </recommendedName>
</protein>
<dbReference type="InterPro" id="IPR050297">
    <property type="entry name" value="LipidA_mod_glycosyltrf_83"/>
</dbReference>
<keyword evidence="3" id="KW-0328">Glycosyltransferase</keyword>
<dbReference type="AlphaFoldDB" id="A0A6B1DQV6"/>
<name>A0A6B1DQV6_9CHLR</name>
<dbReference type="PANTHER" id="PTHR33908">
    <property type="entry name" value="MANNOSYLTRANSFERASE YKCB-RELATED"/>
    <property type="match status" value="1"/>
</dbReference>
<dbReference type="InterPro" id="IPR038731">
    <property type="entry name" value="RgtA/B/C-like"/>
</dbReference>
<evidence type="ECO:0000259" key="9">
    <source>
        <dbReference type="Pfam" id="PF13231"/>
    </source>
</evidence>
<feature type="transmembrane region" description="Helical" evidence="8">
    <location>
        <begin position="221"/>
        <end position="244"/>
    </location>
</feature>
<keyword evidence="2" id="KW-1003">Cell membrane</keyword>
<evidence type="ECO:0000313" key="10">
    <source>
        <dbReference type="EMBL" id="MYD90010.1"/>
    </source>
</evidence>
<feature type="transmembrane region" description="Helical" evidence="8">
    <location>
        <begin position="17"/>
        <end position="35"/>
    </location>
</feature>
<feature type="domain" description="Glycosyltransferase RgtA/B/C/D-like" evidence="9">
    <location>
        <begin position="70"/>
        <end position="208"/>
    </location>
</feature>
<keyword evidence="7 8" id="KW-0472">Membrane</keyword>
<evidence type="ECO:0000256" key="7">
    <source>
        <dbReference type="ARBA" id="ARBA00023136"/>
    </source>
</evidence>
<feature type="transmembrane region" description="Helical" evidence="8">
    <location>
        <begin position="91"/>
        <end position="111"/>
    </location>
</feature>
<proteinExistence type="predicted"/>
<gene>
    <name evidence="10" type="ORF">F4Y08_06680</name>
</gene>
<dbReference type="PANTHER" id="PTHR33908:SF11">
    <property type="entry name" value="MEMBRANE PROTEIN"/>
    <property type="match status" value="1"/>
</dbReference>
<reference evidence="10" key="1">
    <citation type="submission" date="2019-09" db="EMBL/GenBank/DDBJ databases">
        <title>Characterisation of the sponge microbiome using genome-centric metagenomics.</title>
        <authorList>
            <person name="Engelberts J.P."/>
            <person name="Robbins S.J."/>
            <person name="De Goeij J.M."/>
            <person name="Aranda M."/>
            <person name="Bell S.C."/>
            <person name="Webster N.S."/>
        </authorList>
    </citation>
    <scope>NUCLEOTIDE SEQUENCE</scope>
    <source>
        <strain evidence="10">SB0662_bin_9</strain>
    </source>
</reference>
<sequence>MQGPAYSRHYVQQVTQVLVQVLIVTAVALLTRLVLLGGHSLWLDEAISLETTARNSPADLWLFLRRWDMHPPLYYQVLDIWTTFLGTSLTALRMPSVLAGTLTVPVYYIAVMQLSRRRTAFVAALLLALAPMQVEIGQEARMYALLTLWVCGALVCMVNLLRREAMDSARGFWLGFAVCLAGASYTHNTGGPFLAVALTLPVLAWRWMARRGHKFPQYPALNARGFTFNWVTALGLAFLMWLPWAPAFWTQTVRIVGEFWVQPLTVETVAWTYLRLTGFNWLDTPVLQVVGFGFLLGLAGLGVWHLRRSPVSGFLLLGLFLTPPLMASAAEIVKPIWHIQSLNWIHLPLLMTAAVGICGLKTDPGTRPDPDNTWQRLSHRLKAPLQIAAILLLCAGQVAALGGYYRDGEREGWRDAATLVATRAGEGEAVLFHANWAQLPFAYHYATVEGAPAIEQIPLPEPVFSGDVAEPKMSRAHLPYMHEQLIGRERLFLVYSHDWYTDPERLVSRALEVRYRVAAEWEFEAIRVIEYVSKDG</sequence>
<evidence type="ECO:0000256" key="1">
    <source>
        <dbReference type="ARBA" id="ARBA00004651"/>
    </source>
</evidence>
<comment type="caution">
    <text evidence="10">The sequence shown here is derived from an EMBL/GenBank/DDBJ whole genome shotgun (WGS) entry which is preliminary data.</text>
</comment>
<comment type="subcellular location">
    <subcellularLocation>
        <location evidence="1">Cell membrane</location>
        <topology evidence="1">Multi-pass membrane protein</topology>
    </subcellularLocation>
</comment>
<feature type="transmembrane region" description="Helical" evidence="8">
    <location>
        <begin position="168"/>
        <end position="185"/>
    </location>
</feature>
<evidence type="ECO:0000256" key="8">
    <source>
        <dbReference type="SAM" id="Phobius"/>
    </source>
</evidence>
<evidence type="ECO:0000256" key="6">
    <source>
        <dbReference type="ARBA" id="ARBA00022989"/>
    </source>
</evidence>
<feature type="transmembrane region" description="Helical" evidence="8">
    <location>
        <begin position="286"/>
        <end position="306"/>
    </location>
</feature>
<evidence type="ECO:0000256" key="3">
    <source>
        <dbReference type="ARBA" id="ARBA00022676"/>
    </source>
</evidence>
<dbReference type="GO" id="GO:0016763">
    <property type="term" value="F:pentosyltransferase activity"/>
    <property type="evidence" value="ECO:0007669"/>
    <property type="project" value="TreeGrafter"/>
</dbReference>
<dbReference type="GO" id="GO:0009103">
    <property type="term" value="P:lipopolysaccharide biosynthetic process"/>
    <property type="evidence" value="ECO:0007669"/>
    <property type="project" value="UniProtKB-ARBA"/>
</dbReference>
<organism evidence="10">
    <name type="scientific">Caldilineaceae bacterium SB0662_bin_9</name>
    <dbReference type="NCBI Taxonomy" id="2605258"/>
    <lineage>
        <taxon>Bacteria</taxon>
        <taxon>Bacillati</taxon>
        <taxon>Chloroflexota</taxon>
        <taxon>Caldilineae</taxon>
        <taxon>Caldilineales</taxon>
        <taxon>Caldilineaceae</taxon>
    </lineage>
</organism>
<keyword evidence="6 8" id="KW-1133">Transmembrane helix</keyword>
<dbReference type="EMBL" id="VXPY01000041">
    <property type="protein sequence ID" value="MYD90010.1"/>
    <property type="molecule type" value="Genomic_DNA"/>
</dbReference>
<evidence type="ECO:0000256" key="2">
    <source>
        <dbReference type="ARBA" id="ARBA00022475"/>
    </source>
</evidence>
<keyword evidence="4" id="KW-0808">Transferase</keyword>
<feature type="transmembrane region" description="Helical" evidence="8">
    <location>
        <begin position="383"/>
        <end position="405"/>
    </location>
</feature>